<evidence type="ECO:0000313" key="4">
    <source>
        <dbReference type="Proteomes" id="UP000799538"/>
    </source>
</evidence>
<dbReference type="InterPro" id="IPR046539">
    <property type="entry name" value="DUF6604"/>
</dbReference>
<reference evidence="4" key="1">
    <citation type="journal article" date="2020" name="Stud. Mycol.">
        <title>101 Dothideomycetes genomes: A test case for predicting lifestyles and emergence of pathogens.</title>
        <authorList>
            <person name="Haridas S."/>
            <person name="Albert R."/>
            <person name="Binder M."/>
            <person name="Bloem J."/>
            <person name="LaButti K."/>
            <person name="Salamov A."/>
            <person name="Andreopoulos B."/>
            <person name="Baker S."/>
            <person name="Barry K."/>
            <person name="Bills G."/>
            <person name="Bluhm B."/>
            <person name="Cannon C."/>
            <person name="Castanera R."/>
            <person name="Culley D."/>
            <person name="Daum C."/>
            <person name="Ezra D."/>
            <person name="Gonzalez J."/>
            <person name="Henrissat B."/>
            <person name="Kuo A."/>
            <person name="Liang C."/>
            <person name="Lipzen A."/>
            <person name="Lutzoni F."/>
            <person name="Magnuson J."/>
            <person name="Mondo S."/>
            <person name="Nolan M."/>
            <person name="Ohm R."/>
            <person name="Pangilinan J."/>
            <person name="Park H.-J."/>
            <person name="Ramirez L."/>
            <person name="Alfaro M."/>
            <person name="Sun H."/>
            <person name="Tritt A."/>
            <person name="Yoshinaga Y."/>
            <person name="Zwiers L.-H."/>
            <person name="Turgeon B."/>
            <person name="Goodwin S."/>
            <person name="Spatafora J."/>
            <person name="Crous P."/>
            <person name="Grigoriev I."/>
        </authorList>
    </citation>
    <scope>NUCLEOTIDE SEQUENCE [LARGE SCALE GENOMIC DNA]</scope>
    <source>
        <strain evidence="4">CECT 20119</strain>
    </source>
</reference>
<dbReference type="PANTHER" id="PTHR38795">
    <property type="entry name" value="DUF6604 DOMAIN-CONTAINING PROTEIN"/>
    <property type="match status" value="1"/>
</dbReference>
<feature type="compositionally biased region" description="Basic residues" evidence="1">
    <location>
        <begin position="173"/>
        <end position="186"/>
    </location>
</feature>
<name>A0A6A6G4A4_9PEZI</name>
<evidence type="ECO:0000256" key="1">
    <source>
        <dbReference type="SAM" id="MobiDB-lite"/>
    </source>
</evidence>
<dbReference type="PANTHER" id="PTHR38795:SF1">
    <property type="entry name" value="DUF6604 DOMAIN-CONTAINING PROTEIN"/>
    <property type="match status" value="1"/>
</dbReference>
<sequence length="942" mass="105909">MDNRNAYLGYKQDTQQLLHWMLRASNTIIKAGRSSDPNIKMNTTGQIKLVDILPVAHLIHDHVRKVPSMIFSMLQNIIAARTNFHRMYEDMCVNSSHEDPVLIASNRSHAHFISVLRAAFTVLGGDQWLTRASSGQGSGHVDDTTKGFLLLRLQSESETSDTEADTEQVFKSVHQKRPRKVKSKGKQTKEQRKTPQSATADLDDLPLQSYKILQDAETALTDYHMALHSLVLDYSTFRNQLQDIWMQVVYRDLNSAGAAALTKVAVAMIHRTEAMIAADFPGDEYYQPLLSAFQHNYQIGDIVASRTNSADESVAVDIEELLSVHTYKNLVDFLKDYKQNRTGRPTKRLRIDLDGWDPAHDLSRLNDVGRREWCRLYTINWLYDLVNAAASSSGSRSVLNAKSERRSADKGTTFKGQKWLPGLEEFGGSILALATNSSGSNAEPKVLPSVVFFLQIAVDSFVISKGWSYNVHGGHEPFLGRHTFHSRRDIERFLQWEDTALDFHSIIDLLEEGLEFHSCSHSKPYAGTLEALRLLREEIPKDYPRSPFARDSSCGHESRFAANDQNGLWTYSPMACGSALVEAMELATRVGMRVLDVIHESIMLIHVYNRMSHLDEIPHTNQVFELFMLHLPHACFADGKRPVKNFREEFERQIARQKAGNIRLREAALRDQLRRKPDLRSCLDVSGNKLFNQKSELGNLSDANWAADRIDDDALYFDSALARHRIGLALCQEEPQSESQKRLLARARAAGMTESILQKHKGTAKSVQPASNLVSMGAALAGPAVLRVGPIAKNSESADHSDNLSKMSVVKSKLEYLSLFTCDIFCDVAGDDQFAGLHMLAIAANLKGMYNRLMAELETAKSPVWEEALAISKETGEDIRRQLGRMLLETEDPGTIEVLSDLFHDTAMHIRRFSYWPRLGNCPNADLIQEESQVTINKCVVM</sequence>
<gene>
    <name evidence="3" type="ORF">BDZ85DRAFT_28561</name>
</gene>
<dbReference type="Pfam" id="PF20253">
    <property type="entry name" value="DUF6604"/>
    <property type="match status" value="1"/>
</dbReference>
<dbReference type="OrthoDB" id="5339038at2759"/>
<feature type="domain" description="DUF6604" evidence="2">
    <location>
        <begin position="10"/>
        <end position="276"/>
    </location>
</feature>
<dbReference type="PIRSF" id="PIRSF028035">
    <property type="entry name" value="UCP028035"/>
    <property type="match status" value="1"/>
</dbReference>
<feature type="region of interest" description="Disordered" evidence="1">
    <location>
        <begin position="159"/>
        <end position="200"/>
    </location>
</feature>
<dbReference type="InterPro" id="IPR016864">
    <property type="entry name" value="UCP028035"/>
</dbReference>
<accession>A0A6A6G4A4</accession>
<dbReference type="Proteomes" id="UP000799538">
    <property type="component" value="Unassembled WGS sequence"/>
</dbReference>
<dbReference type="AlphaFoldDB" id="A0A6A6G4A4"/>
<evidence type="ECO:0000259" key="2">
    <source>
        <dbReference type="Pfam" id="PF20253"/>
    </source>
</evidence>
<evidence type="ECO:0000313" key="3">
    <source>
        <dbReference type="EMBL" id="KAF2220571.1"/>
    </source>
</evidence>
<dbReference type="EMBL" id="ML992512">
    <property type="protein sequence ID" value="KAF2220571.1"/>
    <property type="molecule type" value="Genomic_DNA"/>
</dbReference>
<protein>
    <recommendedName>
        <fullName evidence="2">DUF6604 domain-containing protein</fullName>
    </recommendedName>
</protein>
<proteinExistence type="predicted"/>
<organism evidence="3 4">
    <name type="scientific">Elsinoe ampelina</name>
    <dbReference type="NCBI Taxonomy" id="302913"/>
    <lineage>
        <taxon>Eukaryota</taxon>
        <taxon>Fungi</taxon>
        <taxon>Dikarya</taxon>
        <taxon>Ascomycota</taxon>
        <taxon>Pezizomycotina</taxon>
        <taxon>Dothideomycetes</taxon>
        <taxon>Dothideomycetidae</taxon>
        <taxon>Myriangiales</taxon>
        <taxon>Elsinoaceae</taxon>
        <taxon>Elsinoe</taxon>
    </lineage>
</organism>
<keyword evidence="4" id="KW-1185">Reference proteome</keyword>